<name>A0ABR1NZE2_DIAER</name>
<reference evidence="1 2" key="1">
    <citation type="submission" date="2024-02" db="EMBL/GenBank/DDBJ databases">
        <title>De novo assembly and annotation of 12 fungi associated with fruit tree decline syndrome in Ontario, Canada.</title>
        <authorList>
            <person name="Sulman M."/>
            <person name="Ellouze W."/>
            <person name="Ilyukhin E."/>
        </authorList>
    </citation>
    <scope>NUCLEOTIDE SEQUENCE [LARGE SCALE GENOMIC DNA]</scope>
    <source>
        <strain evidence="1 2">M169</strain>
    </source>
</reference>
<evidence type="ECO:0000313" key="1">
    <source>
        <dbReference type="EMBL" id="KAK7721481.1"/>
    </source>
</evidence>
<sequence>MTTKTKQVRCQFLCEKRQLEFKHDIPSSLVGPAALGNPAMPQMFTNVMRPIVMEHAEASLKACEDKCSSKDCKRDATTVVATPMSYLHKTEDPFVIIMTVACCGNEDCDKTLKQEAADLMMQMTGGLPGQATASFGVAPMARNSKCYCGSAHKYKKCCGKEQAAA</sequence>
<dbReference type="SUPFAM" id="SSF103642">
    <property type="entry name" value="Sec-C motif"/>
    <property type="match status" value="1"/>
</dbReference>
<proteinExistence type="predicted"/>
<evidence type="ECO:0008006" key="3">
    <source>
        <dbReference type="Google" id="ProtNLM"/>
    </source>
</evidence>
<comment type="caution">
    <text evidence="1">The sequence shown here is derived from an EMBL/GenBank/DDBJ whole genome shotgun (WGS) entry which is preliminary data.</text>
</comment>
<evidence type="ECO:0000313" key="2">
    <source>
        <dbReference type="Proteomes" id="UP001430848"/>
    </source>
</evidence>
<organism evidence="1 2">
    <name type="scientific">Diaporthe eres</name>
    <name type="common">Phomopsis oblonga</name>
    <dbReference type="NCBI Taxonomy" id="83184"/>
    <lineage>
        <taxon>Eukaryota</taxon>
        <taxon>Fungi</taxon>
        <taxon>Dikarya</taxon>
        <taxon>Ascomycota</taxon>
        <taxon>Pezizomycotina</taxon>
        <taxon>Sordariomycetes</taxon>
        <taxon>Sordariomycetidae</taxon>
        <taxon>Diaporthales</taxon>
        <taxon>Diaporthaceae</taxon>
        <taxon>Diaporthe</taxon>
        <taxon>Diaporthe eres species complex</taxon>
    </lineage>
</organism>
<gene>
    <name evidence="1" type="ORF">SLS63_009595</name>
</gene>
<accession>A0ABR1NZE2</accession>
<dbReference type="EMBL" id="JAKNSF020000071">
    <property type="protein sequence ID" value="KAK7721481.1"/>
    <property type="molecule type" value="Genomic_DNA"/>
</dbReference>
<keyword evidence="2" id="KW-1185">Reference proteome</keyword>
<protein>
    <recommendedName>
        <fullName evidence="3">Protein translocase subunit SecA</fullName>
    </recommendedName>
</protein>
<dbReference type="Pfam" id="PF02810">
    <property type="entry name" value="SEC-C"/>
    <property type="match status" value="1"/>
</dbReference>
<dbReference type="InterPro" id="IPR004027">
    <property type="entry name" value="SEC_C_motif"/>
</dbReference>
<dbReference type="Proteomes" id="UP001430848">
    <property type="component" value="Unassembled WGS sequence"/>
</dbReference>